<dbReference type="Proteomes" id="UP000676409">
    <property type="component" value="Chromosome"/>
</dbReference>
<evidence type="ECO:0008006" key="3">
    <source>
        <dbReference type="Google" id="ProtNLM"/>
    </source>
</evidence>
<dbReference type="RefSeq" id="WP_211940212.1">
    <property type="nucleotide sequence ID" value="NZ_CP073078.1"/>
</dbReference>
<gene>
    <name evidence="1" type="ORF">KCG34_09980</name>
</gene>
<proteinExistence type="predicted"/>
<dbReference type="AlphaFoldDB" id="A0A975G509"/>
<accession>A0A975G509</accession>
<evidence type="ECO:0000313" key="1">
    <source>
        <dbReference type="EMBL" id="QUD90161.1"/>
    </source>
</evidence>
<dbReference type="EMBL" id="CP073078">
    <property type="protein sequence ID" value="QUD90161.1"/>
    <property type="molecule type" value="Genomic_DNA"/>
</dbReference>
<organism evidence="1 2">
    <name type="scientific">Phenylobacterium montanum</name>
    <dbReference type="NCBI Taxonomy" id="2823693"/>
    <lineage>
        <taxon>Bacteria</taxon>
        <taxon>Pseudomonadati</taxon>
        <taxon>Pseudomonadota</taxon>
        <taxon>Alphaproteobacteria</taxon>
        <taxon>Caulobacterales</taxon>
        <taxon>Caulobacteraceae</taxon>
        <taxon>Phenylobacterium</taxon>
    </lineage>
</organism>
<dbReference type="Gene3D" id="3.40.50.720">
    <property type="entry name" value="NAD(P)-binding Rossmann-like Domain"/>
    <property type="match status" value="1"/>
</dbReference>
<dbReference type="KEGG" id="caul:KCG34_09980"/>
<sequence>MTVYEPADQLHRLVKEVLDSGAAESLEAAQALFRGFRLNLVMDPAAASSRHHQAALLTAVNLARRVFLGGVTVTVPLAAVPAVDMSLGATLGEAVTRLGARAAVGLEPEVPVIRIGGAPSPRGRGFEMRTLWSGWCGGAVPAYSDVQLNDESAMPLAPMLAAAMAVSEAYFHVRGGAPTAGRRQVALSLWRPGEADAFAAAAGPVLERLPDRLWLLGLGHLGQAYLWALGLLPYPNPDAVQLVLQDMDRITPSTESTSVLSDAALVGQVKTRAMAAWAERRGFSPRIVERYFDDGFQRRDDEPGVVFCGLDNALGRRALDKVGFDLVVEAGLGRGPRDFQSMRIHTLPATKTADELWPAIAEGGEDFTAQGAYQKLLKDGRLDQCGVTLLAGKAVGAPFVGSVAAALAVSEVLRHLHGGCMHQLIDLDLTAVGHQQTVLQTRDFSGFNPGYVGIG</sequence>
<evidence type="ECO:0000313" key="2">
    <source>
        <dbReference type="Proteomes" id="UP000676409"/>
    </source>
</evidence>
<reference evidence="1" key="1">
    <citation type="submission" date="2021-04" db="EMBL/GenBank/DDBJ databases">
        <title>The complete genome sequence of Caulobacter sp. S6.</title>
        <authorList>
            <person name="Tang Y."/>
            <person name="Ouyang W."/>
            <person name="Liu Q."/>
            <person name="Huang B."/>
            <person name="Guo Z."/>
            <person name="Lei P."/>
        </authorList>
    </citation>
    <scope>NUCLEOTIDE SEQUENCE</scope>
    <source>
        <strain evidence="1">S6</strain>
    </source>
</reference>
<name>A0A975G509_9CAUL</name>
<keyword evidence="2" id="KW-1185">Reference proteome</keyword>
<protein>
    <recommendedName>
        <fullName evidence="3">Thiamine biosynthesis protein ThiF</fullName>
    </recommendedName>
</protein>